<evidence type="ECO:0000313" key="1">
    <source>
        <dbReference type="EMBL" id="CAB4025515.1"/>
    </source>
</evidence>
<reference evidence="1" key="1">
    <citation type="submission" date="2020-04" db="EMBL/GenBank/DDBJ databases">
        <authorList>
            <person name="Alioto T."/>
            <person name="Alioto T."/>
            <person name="Gomez Garrido J."/>
        </authorList>
    </citation>
    <scope>NUCLEOTIDE SEQUENCE</scope>
    <source>
        <strain evidence="1">A484AB</strain>
    </source>
</reference>
<organism evidence="1 2">
    <name type="scientific">Paramuricea clavata</name>
    <name type="common">Red gorgonian</name>
    <name type="synonym">Violescent sea-whip</name>
    <dbReference type="NCBI Taxonomy" id="317549"/>
    <lineage>
        <taxon>Eukaryota</taxon>
        <taxon>Metazoa</taxon>
        <taxon>Cnidaria</taxon>
        <taxon>Anthozoa</taxon>
        <taxon>Octocorallia</taxon>
        <taxon>Malacalcyonacea</taxon>
        <taxon>Plexauridae</taxon>
        <taxon>Paramuricea</taxon>
    </lineage>
</organism>
<dbReference type="PROSITE" id="PS50297">
    <property type="entry name" value="ANK_REP_REGION"/>
    <property type="match status" value="1"/>
</dbReference>
<accession>A0A6S7J105</accession>
<comment type="caution">
    <text evidence="1">The sequence shown here is derived from an EMBL/GenBank/DDBJ whole genome shotgun (WGS) entry which is preliminary data.</text>
</comment>
<dbReference type="InterPro" id="IPR036770">
    <property type="entry name" value="Ankyrin_rpt-contain_sf"/>
</dbReference>
<dbReference type="Proteomes" id="UP001152795">
    <property type="component" value="Unassembled WGS sequence"/>
</dbReference>
<dbReference type="InterPro" id="IPR002110">
    <property type="entry name" value="Ankyrin_rpt"/>
</dbReference>
<name>A0A6S7J105_PARCT</name>
<evidence type="ECO:0000313" key="2">
    <source>
        <dbReference type="Proteomes" id="UP001152795"/>
    </source>
</evidence>
<dbReference type="Gene3D" id="1.25.40.20">
    <property type="entry name" value="Ankyrin repeat-containing domain"/>
    <property type="match status" value="1"/>
</dbReference>
<protein>
    <submittedName>
        <fullName evidence="1">Zinc finger MYM-type 3</fullName>
    </submittedName>
</protein>
<proteinExistence type="predicted"/>
<dbReference type="EMBL" id="CACRXK020013647">
    <property type="protein sequence ID" value="CAB4025515.1"/>
    <property type="molecule type" value="Genomic_DNA"/>
</dbReference>
<gene>
    <name evidence="1" type="ORF">PACLA_8A056854</name>
</gene>
<dbReference type="AlphaFoldDB" id="A0A6S7J105"/>
<sequence>MAPCSRSVRKDGVAYSCYERQHTASPMSCLFWWLINIQDGIGQTPLTLALHMDHTATAKVLVENGASVREAFFTNAVAPLEIAKLHSDAIMIDVIERKIQEEDKIISDMKSLCFGQWREVKQAASMECENSKEKNNKLNINVGDQKNTVLVQGCANRCPDIYGCHTPGGGDFHNRGYINKCIARAAGPGGFWHVVEHVLKRPTVNPKSFKHKFKENHYNNNEEALYDYDDGLSISMLKCFEKSPYFPTSTELDACLSENGNHNNILLEKLKTWLKEKESEDDVFKYHSQNINDLMPITRWYKESIRYGIAIEGVWMLCPGLYAQMGKINYRDEAFTHTVNAIANWPLAYRLMYRQNRTVNLDGKQGRQLAGDEWVEEYLVRPVKQFSSAQSSFVMVELMSCSIDLLELNREMYKYKDAFDIHTTKKHKKPQSMYEQLKVAQFSPKEKWFHSMDRKAVLIYPWTDKKYKEGEVVQPKYTEVMKKGEVKAADDFNSFLE</sequence>
<keyword evidence="2" id="KW-1185">Reference proteome</keyword>
<dbReference type="SUPFAM" id="SSF48403">
    <property type="entry name" value="Ankyrin repeat"/>
    <property type="match status" value="1"/>
</dbReference>
<dbReference type="PROSITE" id="PS50088">
    <property type="entry name" value="ANK_REPEAT"/>
    <property type="match status" value="1"/>
</dbReference>